<keyword evidence="4" id="KW-0862">Zinc</keyword>
<proteinExistence type="inferred from homology"/>
<feature type="compositionally biased region" description="Low complexity" evidence="6">
    <location>
        <begin position="1042"/>
        <end position="1057"/>
    </location>
</feature>
<feature type="compositionally biased region" description="Low complexity" evidence="6">
    <location>
        <begin position="728"/>
        <end position="739"/>
    </location>
</feature>
<dbReference type="EMBL" id="JAQOWY010000012">
    <property type="protein sequence ID" value="KAK1856160.1"/>
    <property type="molecule type" value="Genomic_DNA"/>
</dbReference>
<comment type="caution">
    <text evidence="8">The sequence shown here is derived from an EMBL/GenBank/DDBJ whole genome shotgun (WGS) entry which is preliminary data.</text>
</comment>
<gene>
    <name evidence="8" type="ORF">CCHR01_01225</name>
</gene>
<dbReference type="InterPro" id="IPR011011">
    <property type="entry name" value="Znf_FYVE_PHD"/>
</dbReference>
<protein>
    <submittedName>
        <fullName evidence="8">PHD-finger domain-containing protein</fullName>
    </submittedName>
</protein>
<dbReference type="InterPro" id="IPR036005">
    <property type="entry name" value="Creatinase/aminopeptidase-like"/>
</dbReference>
<dbReference type="InterPro" id="IPR036388">
    <property type="entry name" value="WH-like_DNA-bd_sf"/>
</dbReference>
<feature type="compositionally biased region" description="Low complexity" evidence="6">
    <location>
        <begin position="546"/>
        <end position="557"/>
    </location>
</feature>
<dbReference type="PROSITE" id="PS01359">
    <property type="entry name" value="ZF_PHD_1"/>
    <property type="match status" value="1"/>
</dbReference>
<feature type="compositionally biased region" description="Low complexity" evidence="6">
    <location>
        <begin position="571"/>
        <end position="581"/>
    </location>
</feature>
<feature type="compositionally biased region" description="Low complexity" evidence="6">
    <location>
        <begin position="1164"/>
        <end position="1175"/>
    </location>
</feature>
<dbReference type="CDD" id="cd01089">
    <property type="entry name" value="PA2G4-like"/>
    <property type="match status" value="1"/>
</dbReference>
<dbReference type="Gene3D" id="2.30.30.1150">
    <property type="match status" value="1"/>
</dbReference>
<feature type="compositionally biased region" description="Basic residues" evidence="6">
    <location>
        <begin position="1179"/>
        <end position="1198"/>
    </location>
</feature>
<dbReference type="Pfam" id="PF00628">
    <property type="entry name" value="PHD"/>
    <property type="match status" value="1"/>
</dbReference>
<feature type="compositionally biased region" description="Acidic residues" evidence="6">
    <location>
        <begin position="1726"/>
        <end position="1737"/>
    </location>
</feature>
<dbReference type="GO" id="GO:0032221">
    <property type="term" value="C:Rpd3S complex"/>
    <property type="evidence" value="ECO:0007669"/>
    <property type="project" value="TreeGrafter"/>
</dbReference>
<dbReference type="GO" id="GO:0008270">
    <property type="term" value="F:zinc ion binding"/>
    <property type="evidence" value="ECO:0007669"/>
    <property type="project" value="UniProtKB-KW"/>
</dbReference>
<feature type="compositionally biased region" description="Pro residues" evidence="6">
    <location>
        <begin position="743"/>
        <end position="760"/>
    </location>
</feature>
<feature type="region of interest" description="Disordered" evidence="6">
    <location>
        <begin position="847"/>
        <end position="1101"/>
    </location>
</feature>
<evidence type="ECO:0000313" key="9">
    <source>
        <dbReference type="Proteomes" id="UP001243330"/>
    </source>
</evidence>
<dbReference type="PANTHER" id="PTHR47636:SF1">
    <property type="entry name" value="TRANSCRIPTIONAL REGULATORY PROTEIN RCO1"/>
    <property type="match status" value="1"/>
</dbReference>
<feature type="compositionally biased region" description="Basic and acidic residues" evidence="6">
    <location>
        <begin position="504"/>
        <end position="517"/>
    </location>
</feature>
<dbReference type="SUPFAM" id="SSF55920">
    <property type="entry name" value="Creatinase/aminopeptidase"/>
    <property type="match status" value="1"/>
</dbReference>
<dbReference type="PROSITE" id="PS50016">
    <property type="entry name" value="ZF_PHD_2"/>
    <property type="match status" value="1"/>
</dbReference>
<keyword evidence="3 5" id="KW-0863">Zinc-finger</keyword>
<evidence type="ECO:0000313" key="8">
    <source>
        <dbReference type="EMBL" id="KAK1856160.1"/>
    </source>
</evidence>
<dbReference type="InterPro" id="IPR019786">
    <property type="entry name" value="Zinc_finger_PHD-type_CS"/>
</dbReference>
<evidence type="ECO:0000256" key="2">
    <source>
        <dbReference type="ARBA" id="ARBA00022723"/>
    </source>
</evidence>
<dbReference type="SUPFAM" id="SSF57903">
    <property type="entry name" value="FYVE/PHD zinc finger"/>
    <property type="match status" value="2"/>
</dbReference>
<feature type="region of interest" description="Disordered" evidence="6">
    <location>
        <begin position="504"/>
        <end position="581"/>
    </location>
</feature>
<feature type="compositionally biased region" description="Low complexity" evidence="6">
    <location>
        <begin position="924"/>
        <end position="936"/>
    </location>
</feature>
<reference evidence="8" key="1">
    <citation type="submission" date="2023-01" db="EMBL/GenBank/DDBJ databases">
        <title>Colletotrichum chrysophilum M932 genome sequence.</title>
        <authorList>
            <person name="Baroncelli R."/>
        </authorList>
    </citation>
    <scope>NUCLEOTIDE SEQUENCE</scope>
    <source>
        <strain evidence="8">M932</strain>
    </source>
</reference>
<name>A0AAD9AZI5_9PEZI</name>
<feature type="domain" description="PHD-type" evidence="7">
    <location>
        <begin position="1287"/>
        <end position="1334"/>
    </location>
</feature>
<accession>A0AAD9AZI5</accession>
<evidence type="ECO:0000256" key="6">
    <source>
        <dbReference type="SAM" id="MobiDB-lite"/>
    </source>
</evidence>
<feature type="region of interest" description="Disordered" evidence="6">
    <location>
        <begin position="383"/>
        <end position="451"/>
    </location>
</feature>
<evidence type="ECO:0000256" key="3">
    <source>
        <dbReference type="ARBA" id="ARBA00022771"/>
    </source>
</evidence>
<dbReference type="FunFam" id="1.10.10.10:FF:000029">
    <property type="entry name" value="Proliferation-associated 2G4, a"/>
    <property type="match status" value="1"/>
</dbReference>
<sequence>MSDEKEIDYTLNNPDTLTKYKTAAQISEKVLAAVAELCVPGEKIVTICEKGDKLIEEELAKVYRGKKVNKGFSHPTTVSPASFVTPYTPLTSDEAEANVEIQEGEPIKIQLGAQIDGFGSIVCDTIIAAPKEKASEEITGRSADLILANYYANELLLRLMLPPGTLANGTDEEKAKASAEKAPSQAKITSLLEKVVKAYDCNLVESTTSWLFERNEIEGKKKIVLAPAEGTKGDGTPEIGEVWGVEMGVSLGAGKVKTFDQRTTLHRRTLQTYGLKRPTSRKILNEVQKKFGTFPFSLRQLEDERDAKSGVVECVRGNVFRAYEVVGDKDNSPVARYLTTIAITKNGITKLGAPPAIDLSKVKSDKKIEDEEILKILEQPLSRNTTKSKNKNKKKKKPAKKAAAGEAEEESDEEGVSADETQHARRSRRPGEEKVGHEDEWNRMPNSRGCPSLTLVVVDTVETRTRPGKWRLYRVVSTRTRSRTQPPGWEAKLDPEYPNFVSQVERREETQASDSERLSVWSKARRSGAAAESPSGEKSPFDMMPTSTRATRSRFSSPHQHANGGGDSAKKSSNAPSAASKTFLQKWLEPAVQSKPSFEEAGLIRYGVTENMAPLGTLPKAGTTKKQGQEGAQQPVRKIIIKPSSANSAAAAASASAPKRSETPPPPLPSPPIAATKMGKKSLTIRGFDGDDEDEDYTPKAAAVKNAATRTSLPRKSLSRPSAGRRLSASIQQPSAPSSDAVQPPPREATPEPTPTPDPTPESKESVERVVEIAVDEALRHYRYPTAWALRTLYDENSANPTFLAMFEDVYNQKADADTLDEFARLIEEKKKEGKKDNQACYFFVPPSTNSRFTPHKPKTAPYGRLLSLDAKTESPSPTKKKGKRRKELESPVDDADESMMDAETATLGVVTPSRRRARRDSASSDSSLSELSASPSLPPDSPSPSSPPIPVGFRVVSHSRRHSATTATTAAGADPETTTTSAAPPTELQPIKRRGRSLAAKSSVSDASNPNSPTLPPNASQAAGAGNMPGRLSSPIFPNLSSTANTATTTKAAGKKNASKDKAPRILPSDDATTSRRRNARDSTISQTPQPESHIRGSDMRGRAGYVFASSPAVHLRKSARTPAPNLSLNLNLSARTTRSAKRTHDEIDNSSPTAPSFIEDVTPTASSRAATPTNLRPTKKQRTGLRIKTSPMKKKGGTAAGVPRASGEGGPSVANGGPTNQDGSTRGHEGILRAWILSGQGAHPDSEFSGPRPPVFPDPACTPTSSFPANCLSEHMLTTYQDENDDYCSACGGVGELVCCENCSRSFHFECVDLGLGDTLPEEWFCNVCFSTRYPTRVPEHKGPFGGLLNGLEKTNPQAFKLPRPVQLYFEGVKIGPEGEYEDVVVPTKPKKKGYEEAPDFFKVRDADGSAVLCHNCQHPAADNRAIIPCSLCGLYWHLDCLDPPLAIPPVVRTWRCPVHADDLLATLPEQLAPAHRFRKIKGAPTITPAFSRGMRNNGFIEIEEEESSDETGWSDVKTFGRVYKLPAKGVVLDFISQLRKDGAGYIAGSQPLAGAQPHQTSPPLDSRTLAEQQAVFNMVELASNRQNNKLDDLTQALLMSADADVLSIMARGSAENFANGDLNANDKQSLRAMLAHMEAMSDRIKSLLGGGLHGVAGPAPMAADAATADGNTTDVTQSVEGDVTTIKNESVEPPADLPTPATTTQDNPEPASVLGEKSSQEVPNDDDTTVMDID</sequence>
<feature type="compositionally biased region" description="Basic residues" evidence="6">
    <location>
        <begin position="386"/>
        <end position="400"/>
    </location>
</feature>
<dbReference type="InterPro" id="IPR001965">
    <property type="entry name" value="Znf_PHD"/>
</dbReference>
<feature type="compositionally biased region" description="Acidic residues" evidence="6">
    <location>
        <begin position="891"/>
        <end position="901"/>
    </location>
</feature>
<evidence type="ECO:0000256" key="1">
    <source>
        <dbReference type="ARBA" id="ARBA00007319"/>
    </source>
</evidence>
<feature type="compositionally biased region" description="Low complexity" evidence="6">
    <location>
        <begin position="644"/>
        <end position="657"/>
    </location>
</feature>
<feature type="compositionally biased region" description="Pro residues" evidence="6">
    <location>
        <begin position="937"/>
        <end position="951"/>
    </location>
</feature>
<dbReference type="Proteomes" id="UP001243330">
    <property type="component" value="Unassembled WGS sequence"/>
</dbReference>
<dbReference type="PANTHER" id="PTHR47636">
    <property type="entry name" value="TRANSCRIPTIONAL REGULATORY PROTEIN RCO1"/>
    <property type="match status" value="1"/>
</dbReference>
<dbReference type="CDD" id="cd15534">
    <property type="entry name" value="PHD2_PHF12_Rco1"/>
    <property type="match status" value="1"/>
</dbReference>
<dbReference type="InterPro" id="IPR036390">
    <property type="entry name" value="WH_DNA-bd_sf"/>
</dbReference>
<dbReference type="Gene3D" id="3.90.230.10">
    <property type="entry name" value="Creatinase/methionine aminopeptidase superfamily"/>
    <property type="match status" value="1"/>
</dbReference>
<dbReference type="SUPFAM" id="SSF46785">
    <property type="entry name" value="Winged helix' DNA-binding domain"/>
    <property type="match status" value="1"/>
</dbReference>
<feature type="compositionally biased region" description="Basic and acidic residues" evidence="6">
    <location>
        <begin position="429"/>
        <end position="442"/>
    </location>
</feature>
<feature type="region of interest" description="Disordered" evidence="6">
    <location>
        <begin position="1139"/>
        <end position="1228"/>
    </location>
</feature>
<feature type="compositionally biased region" description="Polar residues" evidence="6">
    <location>
        <begin position="1001"/>
        <end position="1022"/>
    </location>
</feature>
<dbReference type="GO" id="GO:0006357">
    <property type="term" value="P:regulation of transcription by RNA polymerase II"/>
    <property type="evidence" value="ECO:0007669"/>
    <property type="project" value="TreeGrafter"/>
</dbReference>
<organism evidence="8 9">
    <name type="scientific">Colletotrichum chrysophilum</name>
    <dbReference type="NCBI Taxonomy" id="1836956"/>
    <lineage>
        <taxon>Eukaryota</taxon>
        <taxon>Fungi</taxon>
        <taxon>Dikarya</taxon>
        <taxon>Ascomycota</taxon>
        <taxon>Pezizomycotina</taxon>
        <taxon>Sordariomycetes</taxon>
        <taxon>Hypocreomycetidae</taxon>
        <taxon>Glomerellales</taxon>
        <taxon>Glomerellaceae</taxon>
        <taxon>Colletotrichum</taxon>
        <taxon>Colletotrichum gloeosporioides species complex</taxon>
    </lineage>
</organism>
<evidence type="ECO:0000256" key="4">
    <source>
        <dbReference type="ARBA" id="ARBA00022833"/>
    </source>
</evidence>
<feature type="region of interest" description="Disordered" evidence="6">
    <location>
        <begin position="617"/>
        <end position="768"/>
    </location>
</feature>
<evidence type="ECO:0000259" key="7">
    <source>
        <dbReference type="PROSITE" id="PS50016"/>
    </source>
</evidence>
<feature type="compositionally biased region" description="Acidic residues" evidence="6">
    <location>
        <begin position="406"/>
        <end position="417"/>
    </location>
</feature>
<evidence type="ECO:0000256" key="5">
    <source>
        <dbReference type="PROSITE-ProRule" id="PRU00146"/>
    </source>
</evidence>
<comment type="similarity">
    <text evidence="1">Belongs to the peptidase M24 family.</text>
</comment>
<dbReference type="Gene3D" id="3.30.40.10">
    <property type="entry name" value="Zinc/RING finger domain, C3HC4 (zinc finger)"/>
    <property type="match status" value="1"/>
</dbReference>
<dbReference type="InterPro" id="IPR013083">
    <property type="entry name" value="Znf_RING/FYVE/PHD"/>
</dbReference>
<feature type="compositionally biased region" description="Low complexity" evidence="6">
    <location>
        <begin position="965"/>
        <end position="987"/>
    </location>
</feature>
<dbReference type="SMART" id="SM00249">
    <property type="entry name" value="PHD"/>
    <property type="match status" value="2"/>
</dbReference>
<dbReference type="Gene3D" id="1.10.10.10">
    <property type="entry name" value="Winged helix-like DNA-binding domain superfamily/Winged helix DNA-binding domain"/>
    <property type="match status" value="1"/>
</dbReference>
<keyword evidence="9" id="KW-1185">Reference proteome</keyword>
<feature type="compositionally biased region" description="Pro residues" evidence="6">
    <location>
        <begin position="663"/>
        <end position="672"/>
    </location>
</feature>
<dbReference type="InterPro" id="IPR052819">
    <property type="entry name" value="Chromatin_regulatory_protein"/>
</dbReference>
<feature type="region of interest" description="Disordered" evidence="6">
    <location>
        <begin position="1687"/>
        <end position="1737"/>
    </location>
</feature>
<dbReference type="InterPro" id="IPR019787">
    <property type="entry name" value="Znf_PHD-finger"/>
</dbReference>
<dbReference type="FunFam" id="3.90.230.10:FF:000016">
    <property type="entry name" value="Putative curved dna-binding protein"/>
    <property type="match status" value="1"/>
</dbReference>
<keyword evidence="2" id="KW-0479">Metal-binding</keyword>
<feature type="compositionally biased region" description="Polar residues" evidence="6">
    <location>
        <begin position="1083"/>
        <end position="1092"/>
    </location>
</feature>